<gene>
    <name evidence="2" type="ORF">HXX76_014503</name>
</gene>
<proteinExistence type="predicted"/>
<dbReference type="OrthoDB" id="538768at2759"/>
<organism evidence="2 3">
    <name type="scientific">Chlamydomonas incerta</name>
    <dbReference type="NCBI Taxonomy" id="51695"/>
    <lineage>
        <taxon>Eukaryota</taxon>
        <taxon>Viridiplantae</taxon>
        <taxon>Chlorophyta</taxon>
        <taxon>core chlorophytes</taxon>
        <taxon>Chlorophyceae</taxon>
        <taxon>CS clade</taxon>
        <taxon>Chlamydomonadales</taxon>
        <taxon>Chlamydomonadaceae</taxon>
        <taxon>Chlamydomonas</taxon>
    </lineage>
</organism>
<feature type="repeat" description="RCC1" evidence="1">
    <location>
        <begin position="443"/>
        <end position="501"/>
    </location>
</feature>
<name>A0A835VQX0_CHLIN</name>
<dbReference type="GO" id="GO:0005737">
    <property type="term" value="C:cytoplasm"/>
    <property type="evidence" value="ECO:0007669"/>
    <property type="project" value="TreeGrafter"/>
</dbReference>
<dbReference type="Proteomes" id="UP000650467">
    <property type="component" value="Unassembled WGS sequence"/>
</dbReference>
<dbReference type="GO" id="GO:0005085">
    <property type="term" value="F:guanyl-nucleotide exchange factor activity"/>
    <property type="evidence" value="ECO:0007669"/>
    <property type="project" value="TreeGrafter"/>
</dbReference>
<protein>
    <submittedName>
        <fullName evidence="2">Uncharacterized protein</fullName>
    </submittedName>
</protein>
<accession>A0A835VQX0</accession>
<dbReference type="InterPro" id="IPR000408">
    <property type="entry name" value="Reg_chr_condens"/>
</dbReference>
<dbReference type="AlphaFoldDB" id="A0A835VQX0"/>
<reference evidence="2" key="1">
    <citation type="journal article" date="2020" name="bioRxiv">
        <title>Comparative genomics of Chlamydomonas.</title>
        <authorList>
            <person name="Craig R.J."/>
            <person name="Hasan A.R."/>
            <person name="Ness R.W."/>
            <person name="Keightley P.D."/>
        </authorList>
    </citation>
    <scope>NUCLEOTIDE SEQUENCE</scope>
    <source>
        <strain evidence="2">SAG 7.73</strain>
    </source>
</reference>
<sequence length="776" mass="79777">MPPTPSGYTALTGFCRYPGTDIPGYDLGCYTPQPGACPLGANATSATLQAAAEACQANPGCHAYTSDGWLKATGQLSFASRVEYLGGPGQGLYTKRPSTGSVLDSFCFYQSQDIFGNTLSRGTAHPDAWADGANAPDLAALCLATPGCLGFNTQQYLKRSADLALVKPLPAVFPNPGQGLYIRATLPAREFALTSFCPYPGQDIVGSNISCGLPAAQGGCGRGRAVSRAQLLGLAGACASTPGCLAFTSDGWLKSEGAEALHPPPVSYMTGPLQGAYVLRPKVLRYATDAFCFYPGRDVPPGGPALLLLDADEADAGTSLLFRNAQALAQMCLQASDCLAFTTAAQFRSDADAGALVPNATKFGTAREGTYIRAVLPAPMDQTLCAVVQPGGRVRCIGSGMVMGGSSASVNGSYINLGTNTGPVKMVASHVMAQHACAVFESGKMKCWGAGSEGRLGLGDTATRNTPDAMGDALPYVNLGTNTTVSHVAIGQYSACAVVQPGGRVKCWGANINNWMMPLVGSQADSAGEVGDNMPAISLGSNVSASSVAVGYSHVCAIITEPTKGVKCWGGWDTLGYPSLPSRAANVPSNMGDSLPYLNFGKNVTEATQVVAGELYVCALLQPGGRVQCWGRGQYGATGNDGANLGYDHVDGAASPFVNVGTNVTVTQLAGGQEHVCALTNTGRVKCWGLAVLGYGQARGVFPGNTPGTMGDNRPYVDLGPDVAAVSSIAALPNGACALVQPGSRIKCWGPAPDYVTYGDAPGEMGTALPVQNMRL</sequence>
<keyword evidence="3" id="KW-1185">Reference proteome</keyword>
<comment type="caution">
    <text evidence="2">The sequence shown here is derived from an EMBL/GenBank/DDBJ whole genome shotgun (WGS) entry which is preliminary data.</text>
</comment>
<dbReference type="PANTHER" id="PTHR45982:SF1">
    <property type="entry name" value="REGULATOR OF CHROMOSOME CONDENSATION"/>
    <property type="match status" value="1"/>
</dbReference>
<dbReference type="SUPFAM" id="SSF50985">
    <property type="entry name" value="RCC1/BLIP-II"/>
    <property type="match status" value="1"/>
</dbReference>
<dbReference type="PANTHER" id="PTHR45982">
    <property type="entry name" value="REGULATOR OF CHROMOSOME CONDENSATION"/>
    <property type="match status" value="1"/>
</dbReference>
<dbReference type="Gene3D" id="2.130.10.30">
    <property type="entry name" value="Regulator of chromosome condensation 1/beta-lactamase-inhibitor protein II"/>
    <property type="match status" value="2"/>
</dbReference>
<feature type="repeat" description="RCC1" evidence="1">
    <location>
        <begin position="625"/>
        <end position="682"/>
    </location>
</feature>
<dbReference type="EMBL" id="JAEHOC010000065">
    <property type="protein sequence ID" value="KAG2424450.1"/>
    <property type="molecule type" value="Genomic_DNA"/>
</dbReference>
<evidence type="ECO:0000256" key="1">
    <source>
        <dbReference type="PROSITE-ProRule" id="PRU00235"/>
    </source>
</evidence>
<dbReference type="Pfam" id="PF13540">
    <property type="entry name" value="RCC1_2"/>
    <property type="match status" value="1"/>
</dbReference>
<dbReference type="InterPro" id="IPR009091">
    <property type="entry name" value="RCC1/BLIP-II"/>
</dbReference>
<evidence type="ECO:0000313" key="3">
    <source>
        <dbReference type="Proteomes" id="UP000650467"/>
    </source>
</evidence>
<evidence type="ECO:0000313" key="2">
    <source>
        <dbReference type="EMBL" id="KAG2424450.1"/>
    </source>
</evidence>
<dbReference type="InterPro" id="IPR051553">
    <property type="entry name" value="Ran_GTPase-activating"/>
</dbReference>
<dbReference type="PROSITE" id="PS50012">
    <property type="entry name" value="RCC1_3"/>
    <property type="match status" value="2"/>
</dbReference>